<dbReference type="PANTHER" id="PTHR43449">
    <property type="entry name" value="NUCLEOTIDYLTRANSFERASE"/>
    <property type="match status" value="1"/>
</dbReference>
<dbReference type="Gene3D" id="3.30.460.10">
    <property type="entry name" value="Beta Polymerase, domain 2"/>
    <property type="match status" value="1"/>
</dbReference>
<proteinExistence type="predicted"/>
<keyword evidence="3" id="KW-1185">Reference proteome</keyword>
<dbReference type="PANTHER" id="PTHR43449:SF1">
    <property type="entry name" value="POLYMERASE BETA NUCLEOTIDYLTRANSFERASE DOMAIN-CONTAINING PROTEIN"/>
    <property type="match status" value="1"/>
</dbReference>
<sequence length="91" mass="10729">MDEVKLFGSFARGDYAEGSDLDLVVVSRDWEGVNYVERLSLLYKLWDKPLDANFIPLTPEELAERLEASVTLKDASKYWITIYRRDRRREQ</sequence>
<dbReference type="InterPro" id="IPR002934">
    <property type="entry name" value="Polymerase_NTP_transf_dom"/>
</dbReference>
<dbReference type="KEGG" id="ape:APE_0761.1"/>
<dbReference type="eggNOG" id="arCOG01195">
    <property type="taxonomic scope" value="Archaea"/>
</dbReference>
<dbReference type="InterPro" id="IPR043519">
    <property type="entry name" value="NT_sf"/>
</dbReference>
<accession>Q9YE09</accession>
<dbReference type="AlphaFoldDB" id="Q9YE09"/>
<feature type="domain" description="Polymerase nucleotidyl transferase" evidence="1">
    <location>
        <begin position="3"/>
        <end position="62"/>
    </location>
</feature>
<dbReference type="EnsemblBacteria" id="BAA79738">
    <property type="protein sequence ID" value="BAA79738"/>
    <property type="gene ID" value="APE_0761.1"/>
</dbReference>
<dbReference type="PIR" id="B72667">
    <property type="entry name" value="B72667"/>
</dbReference>
<protein>
    <recommendedName>
        <fullName evidence="1">Polymerase nucleotidyl transferase domain-containing protein</fullName>
    </recommendedName>
</protein>
<dbReference type="GO" id="GO:0016779">
    <property type="term" value="F:nucleotidyltransferase activity"/>
    <property type="evidence" value="ECO:0007669"/>
    <property type="project" value="InterPro"/>
</dbReference>
<dbReference type="Proteomes" id="UP000002518">
    <property type="component" value="Chromosome"/>
</dbReference>
<dbReference type="Pfam" id="PF01909">
    <property type="entry name" value="NTP_transf_2"/>
    <property type="match status" value="1"/>
</dbReference>
<evidence type="ECO:0000313" key="2">
    <source>
        <dbReference type="EMBL" id="BAA79738.2"/>
    </source>
</evidence>
<evidence type="ECO:0000313" key="3">
    <source>
        <dbReference type="Proteomes" id="UP000002518"/>
    </source>
</evidence>
<gene>
    <name evidence="2" type="ordered locus">APE_0761.1</name>
</gene>
<dbReference type="CDD" id="cd05403">
    <property type="entry name" value="NT_KNTase_like"/>
    <property type="match status" value="1"/>
</dbReference>
<dbReference type="EMBL" id="BA000002">
    <property type="protein sequence ID" value="BAA79738.2"/>
    <property type="molecule type" value="Genomic_DNA"/>
</dbReference>
<organism evidence="2 3">
    <name type="scientific">Aeropyrum pernix (strain ATCC 700893 / DSM 11879 / JCM 9820 / NBRC 100138 / K1)</name>
    <dbReference type="NCBI Taxonomy" id="272557"/>
    <lineage>
        <taxon>Archaea</taxon>
        <taxon>Thermoproteota</taxon>
        <taxon>Thermoprotei</taxon>
        <taxon>Desulfurococcales</taxon>
        <taxon>Desulfurococcaceae</taxon>
        <taxon>Aeropyrum</taxon>
    </lineage>
</organism>
<name>Q9YE09_AERPE</name>
<dbReference type="SUPFAM" id="SSF81301">
    <property type="entry name" value="Nucleotidyltransferase"/>
    <property type="match status" value="1"/>
</dbReference>
<evidence type="ECO:0000259" key="1">
    <source>
        <dbReference type="Pfam" id="PF01909"/>
    </source>
</evidence>
<reference evidence="2 3" key="1">
    <citation type="journal article" date="1999" name="DNA Res.">
        <title>Complete genome sequence of an aerobic hyper-thermophilic crenarchaeon, Aeropyrum pernix K1.</title>
        <authorList>
            <person name="Kawarabayasi Y."/>
            <person name="Hino Y."/>
            <person name="Horikawa H."/>
            <person name="Yamazaki S."/>
            <person name="Haikawa Y."/>
            <person name="Jin-no K."/>
            <person name="Takahashi M."/>
            <person name="Sekine M."/>
            <person name="Baba S."/>
            <person name="Ankai A."/>
            <person name="Kosugi H."/>
            <person name="Hosoyama A."/>
            <person name="Fukui S."/>
            <person name="Nagai Y."/>
            <person name="Nishijima K."/>
            <person name="Nakazawa H."/>
            <person name="Takamiya M."/>
            <person name="Masuda S."/>
            <person name="Funahashi T."/>
            <person name="Tanaka T."/>
            <person name="Kudoh Y."/>
            <person name="Yamazaki J."/>
            <person name="Kushida N."/>
            <person name="Oguchi A."/>
            <person name="Aoki K."/>
            <person name="Kubota K."/>
            <person name="Nakamura Y."/>
            <person name="Nomura N."/>
            <person name="Sako Y."/>
            <person name="Kikuchi H."/>
        </authorList>
    </citation>
    <scope>NUCLEOTIDE SEQUENCE [LARGE SCALE GENOMIC DNA]</scope>
    <source>
        <strain evidence="3">ATCC 700893 / DSM 11879 / JCM 9820 / NBRC 100138 / K1</strain>
    </source>
</reference>